<reference evidence="3" key="1">
    <citation type="submission" date="2016-10" db="EMBL/GenBank/DDBJ databases">
        <authorList>
            <person name="Varghese N."/>
            <person name="Submissions S."/>
        </authorList>
    </citation>
    <scope>NUCLEOTIDE SEQUENCE [LARGE SCALE GENOMIC DNA]</scope>
    <source>
        <strain evidence="3">S6-262</strain>
    </source>
</reference>
<dbReference type="Proteomes" id="UP000199206">
    <property type="component" value="Unassembled WGS sequence"/>
</dbReference>
<proteinExistence type="predicted"/>
<keyword evidence="1" id="KW-0812">Transmembrane</keyword>
<keyword evidence="1" id="KW-1133">Transmembrane helix</keyword>
<evidence type="ECO:0000313" key="3">
    <source>
        <dbReference type="Proteomes" id="UP000199206"/>
    </source>
</evidence>
<dbReference type="AlphaFoldDB" id="A0A1H8G0Z9"/>
<protein>
    <submittedName>
        <fullName evidence="2">Uncharacterized protein</fullName>
    </submittedName>
</protein>
<feature type="transmembrane region" description="Helical" evidence="1">
    <location>
        <begin position="39"/>
        <end position="61"/>
    </location>
</feature>
<dbReference type="RefSeq" id="WP_093666158.1">
    <property type="nucleotide sequence ID" value="NZ_FOCF01000006.1"/>
</dbReference>
<name>A0A1H8G0Z9_9SPHN</name>
<dbReference type="OrthoDB" id="7585218at2"/>
<sequence>MVGVAMFTYGLLTSFVLSGASHNRRLQRPNPMMLERVGYVLFGMSASASVLLMGKAAVMAIA</sequence>
<organism evidence="2 3">
    <name type="scientific">Sphingomonas gellani</name>
    <dbReference type="NCBI Taxonomy" id="1166340"/>
    <lineage>
        <taxon>Bacteria</taxon>
        <taxon>Pseudomonadati</taxon>
        <taxon>Pseudomonadota</taxon>
        <taxon>Alphaproteobacteria</taxon>
        <taxon>Sphingomonadales</taxon>
        <taxon>Sphingomonadaceae</taxon>
        <taxon>Sphingomonas</taxon>
    </lineage>
</organism>
<dbReference type="STRING" id="1166340.SAMN05192583_2653"/>
<dbReference type="EMBL" id="FOCF01000006">
    <property type="protein sequence ID" value="SEN37673.1"/>
    <property type="molecule type" value="Genomic_DNA"/>
</dbReference>
<keyword evidence="3" id="KW-1185">Reference proteome</keyword>
<evidence type="ECO:0000313" key="2">
    <source>
        <dbReference type="EMBL" id="SEN37673.1"/>
    </source>
</evidence>
<keyword evidence="1" id="KW-0472">Membrane</keyword>
<accession>A0A1H8G0Z9</accession>
<gene>
    <name evidence="2" type="ORF">SAMN05192583_2653</name>
</gene>
<evidence type="ECO:0000256" key="1">
    <source>
        <dbReference type="SAM" id="Phobius"/>
    </source>
</evidence>